<reference evidence="1" key="1">
    <citation type="submission" date="2019-08" db="EMBL/GenBank/DDBJ databases">
        <authorList>
            <person name="Kucharzyk K."/>
            <person name="Murdoch R.W."/>
            <person name="Higgins S."/>
            <person name="Loffler F."/>
        </authorList>
    </citation>
    <scope>NUCLEOTIDE SEQUENCE</scope>
</reference>
<dbReference type="AlphaFoldDB" id="A0A645IIV8"/>
<proteinExistence type="predicted"/>
<evidence type="ECO:0000313" key="1">
    <source>
        <dbReference type="EMBL" id="MPN50419.1"/>
    </source>
</evidence>
<protein>
    <recommendedName>
        <fullName evidence="2">Type II secretion system protein GspG C-terminal domain-containing protein</fullName>
    </recommendedName>
</protein>
<evidence type="ECO:0008006" key="2">
    <source>
        <dbReference type="Google" id="ProtNLM"/>
    </source>
</evidence>
<accession>A0A645IIV8</accession>
<gene>
    <name evidence="1" type="ORF">SDC9_198045</name>
</gene>
<comment type="caution">
    <text evidence="1">The sequence shown here is derived from an EMBL/GenBank/DDBJ whole genome shotgun (WGS) entry which is preliminary data.</text>
</comment>
<organism evidence="1">
    <name type="scientific">bioreactor metagenome</name>
    <dbReference type="NCBI Taxonomy" id="1076179"/>
    <lineage>
        <taxon>unclassified sequences</taxon>
        <taxon>metagenomes</taxon>
        <taxon>ecological metagenomes</taxon>
    </lineage>
</organism>
<name>A0A645IIV8_9ZZZZ</name>
<sequence>MGGFFGKFKKFFVEGLLLILVVVFVLVGAQSVRTGTSAEGLAITQKAIHRALVQCYAIEGAYPPGVDYLEENYGVQIDHDRYFVYYEAYGQNMMPDVVVAEK</sequence>
<dbReference type="EMBL" id="VSSQ01114589">
    <property type="protein sequence ID" value="MPN50419.1"/>
    <property type="molecule type" value="Genomic_DNA"/>
</dbReference>